<evidence type="ECO:0000256" key="1">
    <source>
        <dbReference type="SAM" id="SignalP"/>
    </source>
</evidence>
<protein>
    <recommendedName>
        <fullName evidence="4">Secreted protein</fullName>
    </recommendedName>
</protein>
<feature type="signal peptide" evidence="1">
    <location>
        <begin position="1"/>
        <end position="23"/>
    </location>
</feature>
<feature type="chain" id="PRO_5023024211" description="Secreted protein" evidence="1">
    <location>
        <begin position="24"/>
        <end position="114"/>
    </location>
</feature>
<evidence type="ECO:0008006" key="4">
    <source>
        <dbReference type="Google" id="ProtNLM"/>
    </source>
</evidence>
<comment type="caution">
    <text evidence="2">The sequence shown here is derived from an EMBL/GenBank/DDBJ whole genome shotgun (WGS) entry which is preliminary data.</text>
</comment>
<keyword evidence="3" id="KW-1185">Reference proteome</keyword>
<evidence type="ECO:0000313" key="2">
    <source>
        <dbReference type="EMBL" id="KAA1108214.1"/>
    </source>
</evidence>
<name>A0A5B0Q5J8_PUCGR</name>
<dbReference type="AlphaFoldDB" id="A0A5B0Q5J8"/>
<accession>A0A5B0Q5J8</accession>
<sequence length="114" mass="12632">MHPSTIFNWSILILALLLDQSIAVTKCAVCTKCEEGLATKSTHLGRTEACKFEYICLSNHRHYCSKIVQSYEHEGTCGHTWTGPGPCQVLHKEPRFPVPCPNPPPTTTRPARAA</sequence>
<organism evidence="2 3">
    <name type="scientific">Puccinia graminis f. sp. tritici</name>
    <dbReference type="NCBI Taxonomy" id="56615"/>
    <lineage>
        <taxon>Eukaryota</taxon>
        <taxon>Fungi</taxon>
        <taxon>Dikarya</taxon>
        <taxon>Basidiomycota</taxon>
        <taxon>Pucciniomycotina</taxon>
        <taxon>Pucciniomycetes</taxon>
        <taxon>Pucciniales</taxon>
        <taxon>Pucciniaceae</taxon>
        <taxon>Puccinia</taxon>
    </lineage>
</organism>
<reference evidence="2 3" key="1">
    <citation type="submission" date="2019-05" db="EMBL/GenBank/DDBJ databases">
        <title>Emergence of the Ug99 lineage of the wheat stem rust pathogen through somatic hybridization.</title>
        <authorList>
            <person name="Li F."/>
            <person name="Upadhyaya N.M."/>
            <person name="Sperschneider J."/>
            <person name="Matny O."/>
            <person name="Nguyen-Phuc H."/>
            <person name="Mago R."/>
            <person name="Raley C."/>
            <person name="Miller M.E."/>
            <person name="Silverstein K.A.T."/>
            <person name="Henningsen E."/>
            <person name="Hirsch C.D."/>
            <person name="Visser B."/>
            <person name="Pretorius Z.A."/>
            <person name="Steffenson B.J."/>
            <person name="Schwessinger B."/>
            <person name="Dodds P.N."/>
            <person name="Figueroa M."/>
        </authorList>
    </citation>
    <scope>NUCLEOTIDE SEQUENCE [LARGE SCALE GENOMIC DNA]</scope>
    <source>
        <strain evidence="2">21-0</strain>
    </source>
</reference>
<keyword evidence="1" id="KW-0732">Signal</keyword>
<dbReference type="EMBL" id="VSWC01000028">
    <property type="protein sequence ID" value="KAA1108214.1"/>
    <property type="molecule type" value="Genomic_DNA"/>
</dbReference>
<gene>
    <name evidence="2" type="ORF">PGT21_004105</name>
</gene>
<evidence type="ECO:0000313" key="3">
    <source>
        <dbReference type="Proteomes" id="UP000324748"/>
    </source>
</evidence>
<proteinExistence type="predicted"/>
<dbReference type="Proteomes" id="UP000324748">
    <property type="component" value="Unassembled WGS sequence"/>
</dbReference>